<dbReference type="NCBIfam" id="TIGR03363">
    <property type="entry name" value="VI_chp_8"/>
    <property type="match status" value="1"/>
</dbReference>
<feature type="region of interest" description="Disordered" evidence="1">
    <location>
        <begin position="1"/>
        <end position="34"/>
    </location>
</feature>
<dbReference type="RefSeq" id="WP_150040259.1">
    <property type="nucleotide sequence ID" value="NZ_OW485601.1"/>
</dbReference>
<evidence type="ECO:0000256" key="1">
    <source>
        <dbReference type="SAM" id="MobiDB-lite"/>
    </source>
</evidence>
<gene>
    <name evidence="3" type="primary">tssA</name>
    <name evidence="3" type="ORF">F1189_08295</name>
</gene>
<feature type="compositionally biased region" description="Low complexity" evidence="1">
    <location>
        <begin position="15"/>
        <end position="27"/>
    </location>
</feature>
<feature type="domain" description="ImpA N-terminal" evidence="2">
    <location>
        <begin position="16"/>
        <end position="145"/>
    </location>
</feature>
<dbReference type="InterPro" id="IPR017740">
    <property type="entry name" value="TssA-like"/>
</dbReference>
<dbReference type="PANTHER" id="PTHR37951:SF1">
    <property type="entry name" value="TYPE VI SECRETION SYSTEM COMPONENT TSSA1"/>
    <property type="match status" value="1"/>
</dbReference>
<evidence type="ECO:0000313" key="4">
    <source>
        <dbReference type="Proteomes" id="UP000325255"/>
    </source>
</evidence>
<proteinExistence type="predicted"/>
<comment type="caution">
    <text evidence="3">The sequence shown here is derived from an EMBL/GenBank/DDBJ whole genome shotgun (WGS) entry which is preliminary data.</text>
</comment>
<feature type="region of interest" description="Disordered" evidence="1">
    <location>
        <begin position="48"/>
        <end position="68"/>
    </location>
</feature>
<protein>
    <submittedName>
        <fullName evidence="3">Type VI secretion system protein TssA</fullName>
    </submittedName>
</protein>
<evidence type="ECO:0000313" key="3">
    <source>
        <dbReference type="EMBL" id="KAA5612726.1"/>
    </source>
</evidence>
<sequence length="368" mass="39272">MMPDMTLGDMPDQLAAPFADGPAAGADPRADVTPQSLYFRLRDARSDARAAERTADNDPSAQDSGTGHWKRVRDLATQILGGQGKDLEVAAWLTEALVRSDGLAGLVAGTALLRRLVARYWSDGLFPLPDEEGPEARLAPLGGLSGAGGSDGTLLQPLRKLVLFEQPDGTPITFWEFEQMRARAATPAAKPPRGAAGLPPLDELERLARGSGQAALRQVAGMARAALAGWLALEQDLGAVVAAEALPSLRRLRELLENLRALAETYAPPIASDDLAVADPDTPAATAPERTEAAMPAPGFDRNAMLEDVLRIARRFRTAEPNSPFSYTLEEAVRRARLSWPELLQEMMPEPAARGAVLAGLGIRVEAK</sequence>
<dbReference type="OrthoDB" id="9771118at2"/>
<organism evidence="3 4">
    <name type="scientific">Rhodovastum atsumiense</name>
    <dbReference type="NCBI Taxonomy" id="504468"/>
    <lineage>
        <taxon>Bacteria</taxon>
        <taxon>Pseudomonadati</taxon>
        <taxon>Pseudomonadota</taxon>
        <taxon>Alphaproteobacteria</taxon>
        <taxon>Acetobacterales</taxon>
        <taxon>Acetobacteraceae</taxon>
        <taxon>Rhodovastum</taxon>
    </lineage>
</organism>
<keyword evidence="4" id="KW-1185">Reference proteome</keyword>
<dbReference type="EMBL" id="VWPK01000010">
    <property type="protein sequence ID" value="KAA5612726.1"/>
    <property type="molecule type" value="Genomic_DNA"/>
</dbReference>
<reference evidence="3 4" key="1">
    <citation type="submission" date="2019-09" db="EMBL/GenBank/DDBJ databases">
        <title>Genome sequence of Rhodovastum atsumiense, a diverse member of the Acetobacteraceae family of non-sulfur purple photosynthetic bacteria.</title>
        <authorList>
            <person name="Meyer T."/>
            <person name="Kyndt J."/>
        </authorList>
    </citation>
    <scope>NUCLEOTIDE SEQUENCE [LARGE SCALE GENOMIC DNA]</scope>
    <source>
        <strain evidence="3 4">DSM 21279</strain>
    </source>
</reference>
<evidence type="ECO:0000259" key="2">
    <source>
        <dbReference type="Pfam" id="PF06812"/>
    </source>
</evidence>
<dbReference type="PANTHER" id="PTHR37951">
    <property type="entry name" value="CYTOPLASMIC PROTEIN-RELATED"/>
    <property type="match status" value="1"/>
</dbReference>
<accession>A0A5M6IWM2</accession>
<name>A0A5M6IWM2_9PROT</name>
<dbReference type="InterPro" id="IPR010657">
    <property type="entry name" value="ImpA_N"/>
</dbReference>
<dbReference type="Pfam" id="PF06812">
    <property type="entry name" value="ImpA_N"/>
    <property type="match status" value="1"/>
</dbReference>
<dbReference type="AlphaFoldDB" id="A0A5M6IWM2"/>
<dbReference type="Proteomes" id="UP000325255">
    <property type="component" value="Unassembled WGS sequence"/>
</dbReference>